<sequence>MVPSTIKFSVDAIHDQSFLMGIPTQSFTTLAFTSNHDQHWALERDTLNFPVLQTLVLETVDAHDFMNAILAPKVEHLDYTRLRGFCLWIDLDDSEAHTLCQAFSGVCHATLHSEDLEPLATNPSRYLGNPGKIAVRGRSRVGHLRTCNF</sequence>
<accession>A0A0C3PDQ7</accession>
<dbReference type="EMBL" id="KN831949">
    <property type="protein sequence ID" value="KIO11910.1"/>
    <property type="molecule type" value="Genomic_DNA"/>
</dbReference>
<dbReference type="OrthoDB" id="10579473at2759"/>
<name>A0A0C3PDQ7_PISTI</name>
<organism evidence="1 2">
    <name type="scientific">Pisolithus tinctorius Marx 270</name>
    <dbReference type="NCBI Taxonomy" id="870435"/>
    <lineage>
        <taxon>Eukaryota</taxon>
        <taxon>Fungi</taxon>
        <taxon>Dikarya</taxon>
        <taxon>Basidiomycota</taxon>
        <taxon>Agaricomycotina</taxon>
        <taxon>Agaricomycetes</taxon>
        <taxon>Agaricomycetidae</taxon>
        <taxon>Boletales</taxon>
        <taxon>Sclerodermatineae</taxon>
        <taxon>Pisolithaceae</taxon>
        <taxon>Pisolithus</taxon>
    </lineage>
</organism>
<proteinExistence type="predicted"/>
<dbReference type="Proteomes" id="UP000054217">
    <property type="component" value="Unassembled WGS sequence"/>
</dbReference>
<protein>
    <submittedName>
        <fullName evidence="1">Uncharacterized protein</fullName>
    </submittedName>
</protein>
<keyword evidence="2" id="KW-1185">Reference proteome</keyword>
<dbReference type="InParanoid" id="A0A0C3PDQ7"/>
<dbReference type="HOGENOM" id="CLU_1750453_0_0_1"/>
<dbReference type="AlphaFoldDB" id="A0A0C3PDQ7"/>
<reference evidence="2" key="2">
    <citation type="submission" date="2015-01" db="EMBL/GenBank/DDBJ databases">
        <title>Evolutionary Origins and Diversification of the Mycorrhizal Mutualists.</title>
        <authorList>
            <consortium name="DOE Joint Genome Institute"/>
            <consortium name="Mycorrhizal Genomics Consortium"/>
            <person name="Kohler A."/>
            <person name="Kuo A."/>
            <person name="Nagy L.G."/>
            <person name="Floudas D."/>
            <person name="Copeland A."/>
            <person name="Barry K.W."/>
            <person name="Cichocki N."/>
            <person name="Veneault-Fourrey C."/>
            <person name="LaButti K."/>
            <person name="Lindquist E.A."/>
            <person name="Lipzen A."/>
            <person name="Lundell T."/>
            <person name="Morin E."/>
            <person name="Murat C."/>
            <person name="Riley R."/>
            <person name="Ohm R."/>
            <person name="Sun H."/>
            <person name="Tunlid A."/>
            <person name="Henrissat B."/>
            <person name="Grigoriev I.V."/>
            <person name="Hibbett D.S."/>
            <person name="Martin F."/>
        </authorList>
    </citation>
    <scope>NUCLEOTIDE SEQUENCE [LARGE SCALE GENOMIC DNA]</scope>
    <source>
        <strain evidence="2">Marx 270</strain>
    </source>
</reference>
<reference evidence="1 2" key="1">
    <citation type="submission" date="2014-04" db="EMBL/GenBank/DDBJ databases">
        <authorList>
            <consortium name="DOE Joint Genome Institute"/>
            <person name="Kuo A."/>
            <person name="Kohler A."/>
            <person name="Costa M.D."/>
            <person name="Nagy L.G."/>
            <person name="Floudas D."/>
            <person name="Copeland A."/>
            <person name="Barry K.W."/>
            <person name="Cichocki N."/>
            <person name="Veneault-Fourrey C."/>
            <person name="LaButti K."/>
            <person name="Lindquist E.A."/>
            <person name="Lipzen A."/>
            <person name="Lundell T."/>
            <person name="Morin E."/>
            <person name="Murat C."/>
            <person name="Sun H."/>
            <person name="Tunlid A."/>
            <person name="Henrissat B."/>
            <person name="Grigoriev I.V."/>
            <person name="Hibbett D.S."/>
            <person name="Martin F."/>
            <person name="Nordberg H.P."/>
            <person name="Cantor M.N."/>
            <person name="Hua S.X."/>
        </authorList>
    </citation>
    <scope>NUCLEOTIDE SEQUENCE [LARGE SCALE GENOMIC DNA]</scope>
    <source>
        <strain evidence="1 2">Marx 270</strain>
    </source>
</reference>
<evidence type="ECO:0000313" key="2">
    <source>
        <dbReference type="Proteomes" id="UP000054217"/>
    </source>
</evidence>
<evidence type="ECO:0000313" key="1">
    <source>
        <dbReference type="EMBL" id="KIO11910.1"/>
    </source>
</evidence>
<gene>
    <name evidence="1" type="ORF">M404DRAFT_805215</name>
</gene>